<feature type="non-terminal residue" evidence="2">
    <location>
        <position position="1"/>
    </location>
</feature>
<comment type="caution">
    <text evidence="2">The sequence shown here is derived from an EMBL/GenBank/DDBJ whole genome shotgun (WGS) entry which is preliminary data.</text>
</comment>
<name>A0AAN5ICI4_9BILA</name>
<proteinExistence type="predicted"/>
<sequence length="93" mass="10480">PSFSNSSPQISMNSFLIFSLFFAVFITFPFARPEPEIFAWNELEEGIAESVRVPRSVESFRKPFCMCIRAENCPCRNGGKKRGTQIGGININN</sequence>
<dbReference type="AlphaFoldDB" id="A0AAN5ICI4"/>
<organism evidence="2 3">
    <name type="scientific">Pristionchus mayeri</name>
    <dbReference type="NCBI Taxonomy" id="1317129"/>
    <lineage>
        <taxon>Eukaryota</taxon>
        <taxon>Metazoa</taxon>
        <taxon>Ecdysozoa</taxon>
        <taxon>Nematoda</taxon>
        <taxon>Chromadorea</taxon>
        <taxon>Rhabditida</taxon>
        <taxon>Rhabditina</taxon>
        <taxon>Diplogasteromorpha</taxon>
        <taxon>Diplogasteroidea</taxon>
        <taxon>Neodiplogasteridae</taxon>
        <taxon>Pristionchus</taxon>
    </lineage>
</organism>
<gene>
    <name evidence="2" type="ORF">PMAYCL1PPCAC_29774</name>
</gene>
<dbReference type="EMBL" id="BTRK01000006">
    <property type="protein sequence ID" value="GMR59579.1"/>
    <property type="molecule type" value="Genomic_DNA"/>
</dbReference>
<feature type="transmembrane region" description="Helical" evidence="1">
    <location>
        <begin position="12"/>
        <end position="31"/>
    </location>
</feature>
<dbReference type="Proteomes" id="UP001328107">
    <property type="component" value="Unassembled WGS sequence"/>
</dbReference>
<evidence type="ECO:0000313" key="2">
    <source>
        <dbReference type="EMBL" id="GMR59579.1"/>
    </source>
</evidence>
<keyword evidence="1" id="KW-0812">Transmembrane</keyword>
<protein>
    <submittedName>
        <fullName evidence="2">Uncharacterized protein</fullName>
    </submittedName>
</protein>
<reference evidence="3" key="1">
    <citation type="submission" date="2022-10" db="EMBL/GenBank/DDBJ databases">
        <title>Genome assembly of Pristionchus species.</title>
        <authorList>
            <person name="Yoshida K."/>
            <person name="Sommer R.J."/>
        </authorList>
    </citation>
    <scope>NUCLEOTIDE SEQUENCE [LARGE SCALE GENOMIC DNA]</scope>
    <source>
        <strain evidence="3">RS5460</strain>
    </source>
</reference>
<keyword evidence="1" id="KW-1133">Transmembrane helix</keyword>
<keyword evidence="3" id="KW-1185">Reference proteome</keyword>
<keyword evidence="1" id="KW-0472">Membrane</keyword>
<accession>A0AAN5ICI4</accession>
<evidence type="ECO:0000313" key="3">
    <source>
        <dbReference type="Proteomes" id="UP001328107"/>
    </source>
</evidence>
<evidence type="ECO:0000256" key="1">
    <source>
        <dbReference type="SAM" id="Phobius"/>
    </source>
</evidence>